<protein>
    <recommendedName>
        <fullName evidence="2 5">Ornithine carbamoyltransferase</fullName>
        <shortName evidence="5">OTCase</shortName>
        <ecNumber evidence="2 5">2.1.3.3</ecNumber>
    </recommendedName>
</protein>
<sequence length="331" mass="36313">MDHALLGRSLLNIRSLSDSELAYMVDLAIALKARRRAGVRGDLLRRMNIALIFEKSSTRTRNSAAIAVRDEGGNAEFLTGHDTHFGVKESVADSARVLGRLFDGILFRGFKQSTVETLAKMSGVPVWNGLTDESHPTQFLADMMTMREAFGEVKGRTLAYVGDGRNNVANSLMMGCAKAGINFVNVTPRELFPAEELVEAARAIAARNGCEVRVETDPKAGVKGANVLYTDVWVSMGEEDKKAERLALLRPYQVNTALCEATGNLGGELIFLHCLPAFHDHETEVSRETGALEVTDEVFEAPFSKVFDEAENRMHTIKALYVSALCREPGF</sequence>
<dbReference type="NCBIfam" id="TIGR00658">
    <property type="entry name" value="orni_carb_tr"/>
    <property type="match status" value="1"/>
</dbReference>
<dbReference type="GO" id="GO:0042450">
    <property type="term" value="P:L-arginine biosynthetic process via ornithine"/>
    <property type="evidence" value="ECO:0007669"/>
    <property type="project" value="UniProtKB-UniRule"/>
</dbReference>
<feature type="binding site" evidence="5">
    <location>
        <position position="108"/>
    </location>
    <ligand>
        <name>carbamoyl phosphate</name>
        <dbReference type="ChEBI" id="CHEBI:58228"/>
    </ligand>
</feature>
<evidence type="ECO:0000256" key="4">
    <source>
        <dbReference type="ARBA" id="ARBA00048772"/>
    </source>
</evidence>
<dbReference type="GO" id="GO:0005737">
    <property type="term" value="C:cytoplasm"/>
    <property type="evidence" value="ECO:0007669"/>
    <property type="project" value="UniProtKB-SubCell"/>
</dbReference>
<dbReference type="SUPFAM" id="SSF53671">
    <property type="entry name" value="Aspartate/ornithine carbamoyltransferase"/>
    <property type="match status" value="1"/>
</dbReference>
<keyword evidence="5" id="KW-0963">Cytoplasm</keyword>
<feature type="binding site" evidence="5">
    <location>
        <begin position="274"/>
        <end position="275"/>
    </location>
    <ligand>
        <name>carbamoyl phosphate</name>
        <dbReference type="ChEBI" id="CHEBI:58228"/>
    </ligand>
</feature>
<keyword evidence="3 5" id="KW-0808">Transferase</keyword>
<evidence type="ECO:0000256" key="2">
    <source>
        <dbReference type="ARBA" id="ARBA00013007"/>
    </source>
</evidence>
<comment type="caution">
    <text evidence="8">The sequence shown here is derived from an EMBL/GenBank/DDBJ whole genome shotgun (WGS) entry which is preliminary data.</text>
</comment>
<dbReference type="PRINTS" id="PR00102">
    <property type="entry name" value="OTCASE"/>
</dbReference>
<dbReference type="AlphaFoldDB" id="A0A9D1NKX8"/>
<evidence type="ECO:0000259" key="7">
    <source>
        <dbReference type="Pfam" id="PF02729"/>
    </source>
</evidence>
<feature type="binding site" evidence="5">
    <location>
        <begin position="235"/>
        <end position="236"/>
    </location>
    <ligand>
        <name>L-ornithine</name>
        <dbReference type="ChEBI" id="CHEBI:46911"/>
    </ligand>
</feature>
<comment type="similarity">
    <text evidence="1 5">Belongs to the aspartate/ornithine carbamoyltransferase superfamily. OTCase family.</text>
</comment>
<accession>A0A9D1NKX8</accession>
<comment type="caution">
    <text evidence="5">Lacks conserved residue(s) required for the propagation of feature annotation.</text>
</comment>
<dbReference type="PROSITE" id="PS00097">
    <property type="entry name" value="CARBAMOYLTRANSFERASE"/>
    <property type="match status" value="1"/>
</dbReference>
<reference evidence="8" key="2">
    <citation type="journal article" date="2021" name="PeerJ">
        <title>Extensive microbial diversity within the chicken gut microbiome revealed by metagenomics and culture.</title>
        <authorList>
            <person name="Gilroy R."/>
            <person name="Ravi A."/>
            <person name="Getino M."/>
            <person name="Pursley I."/>
            <person name="Horton D.L."/>
            <person name="Alikhan N.F."/>
            <person name="Baker D."/>
            <person name="Gharbi K."/>
            <person name="Hall N."/>
            <person name="Watson M."/>
            <person name="Adriaenssens E.M."/>
            <person name="Foster-Nyarko E."/>
            <person name="Jarju S."/>
            <person name="Secka A."/>
            <person name="Antonio M."/>
            <person name="Oren A."/>
            <person name="Chaudhuri R.R."/>
            <person name="La Ragione R."/>
            <person name="Hildebrand F."/>
            <person name="Pallen M.J."/>
        </authorList>
    </citation>
    <scope>NUCLEOTIDE SEQUENCE</scope>
    <source>
        <strain evidence="8">35461</strain>
    </source>
</reference>
<dbReference type="InterPro" id="IPR024904">
    <property type="entry name" value="OTCase_ArgI"/>
</dbReference>
<gene>
    <name evidence="8" type="primary">argF</name>
    <name evidence="8" type="ORF">IAC79_00595</name>
</gene>
<dbReference type="GO" id="GO:0019240">
    <property type="term" value="P:citrulline biosynthetic process"/>
    <property type="evidence" value="ECO:0007669"/>
    <property type="project" value="TreeGrafter"/>
</dbReference>
<dbReference type="Proteomes" id="UP000886845">
    <property type="component" value="Unassembled WGS sequence"/>
</dbReference>
<feature type="domain" description="Aspartate/ornithine carbamoyltransferase carbamoyl-P binding" evidence="7">
    <location>
        <begin position="8"/>
        <end position="148"/>
    </location>
</feature>
<feature type="binding site" evidence="5">
    <location>
        <begin position="57"/>
        <end position="60"/>
    </location>
    <ligand>
        <name>carbamoyl phosphate</name>
        <dbReference type="ChEBI" id="CHEBI:58228"/>
    </ligand>
</feature>
<dbReference type="HAMAP" id="MF_01109">
    <property type="entry name" value="OTCase"/>
    <property type="match status" value="1"/>
</dbReference>
<feature type="binding site" evidence="5">
    <location>
        <position position="231"/>
    </location>
    <ligand>
        <name>L-ornithine</name>
        <dbReference type="ChEBI" id="CHEBI:46911"/>
    </ligand>
</feature>
<dbReference type="GO" id="GO:0016597">
    <property type="term" value="F:amino acid binding"/>
    <property type="evidence" value="ECO:0007669"/>
    <property type="project" value="InterPro"/>
</dbReference>
<feature type="binding site" evidence="5">
    <location>
        <position position="313"/>
    </location>
    <ligand>
        <name>carbamoyl phosphate</name>
        <dbReference type="ChEBI" id="CHEBI:58228"/>
    </ligand>
</feature>
<dbReference type="PRINTS" id="PR00100">
    <property type="entry name" value="AOTCASE"/>
</dbReference>
<dbReference type="NCBIfam" id="NF001986">
    <property type="entry name" value="PRK00779.1"/>
    <property type="match status" value="1"/>
</dbReference>
<name>A0A9D1NKX8_9BACT</name>
<dbReference type="EC" id="2.1.3.3" evidence="2 5"/>
<feature type="binding site" evidence="5">
    <location>
        <position position="167"/>
    </location>
    <ligand>
        <name>L-ornithine</name>
        <dbReference type="ChEBI" id="CHEBI:46911"/>
    </ligand>
</feature>
<evidence type="ECO:0000256" key="1">
    <source>
        <dbReference type="ARBA" id="ARBA00007805"/>
    </source>
</evidence>
<evidence type="ECO:0000256" key="3">
    <source>
        <dbReference type="ARBA" id="ARBA00022679"/>
    </source>
</evidence>
<evidence type="ECO:0000259" key="6">
    <source>
        <dbReference type="Pfam" id="PF00185"/>
    </source>
</evidence>
<dbReference type="PANTHER" id="PTHR45753:SF2">
    <property type="entry name" value="ORNITHINE CARBAMOYLTRANSFERASE"/>
    <property type="match status" value="1"/>
</dbReference>
<dbReference type="GO" id="GO:0004585">
    <property type="term" value="F:ornithine carbamoyltransferase activity"/>
    <property type="evidence" value="ECO:0007669"/>
    <property type="project" value="UniProtKB-UniRule"/>
</dbReference>
<dbReference type="InterPro" id="IPR036901">
    <property type="entry name" value="Asp/Orn_carbamoylTrfase_sf"/>
</dbReference>
<evidence type="ECO:0000313" key="9">
    <source>
        <dbReference type="Proteomes" id="UP000886845"/>
    </source>
</evidence>
<dbReference type="Pfam" id="PF02729">
    <property type="entry name" value="OTCace_N"/>
    <property type="match status" value="1"/>
</dbReference>
<comment type="catalytic activity">
    <reaction evidence="4 5">
        <text>carbamoyl phosphate + L-ornithine = L-citrulline + phosphate + H(+)</text>
        <dbReference type="Rhea" id="RHEA:19513"/>
        <dbReference type="ChEBI" id="CHEBI:15378"/>
        <dbReference type="ChEBI" id="CHEBI:43474"/>
        <dbReference type="ChEBI" id="CHEBI:46911"/>
        <dbReference type="ChEBI" id="CHEBI:57743"/>
        <dbReference type="ChEBI" id="CHEBI:58228"/>
        <dbReference type="EC" id="2.1.3.3"/>
    </reaction>
</comment>
<evidence type="ECO:0000256" key="5">
    <source>
        <dbReference type="HAMAP-Rule" id="MF_01109"/>
    </source>
</evidence>
<comment type="subcellular location">
    <subcellularLocation>
        <location evidence="5">Cytoplasm</location>
    </subcellularLocation>
</comment>
<evidence type="ECO:0000313" key="8">
    <source>
        <dbReference type="EMBL" id="HIV08599.1"/>
    </source>
</evidence>
<feature type="binding site" evidence="5">
    <location>
        <begin position="135"/>
        <end position="138"/>
    </location>
    <ligand>
        <name>carbamoyl phosphate</name>
        <dbReference type="ChEBI" id="CHEBI:58228"/>
    </ligand>
</feature>
<dbReference type="Pfam" id="PF00185">
    <property type="entry name" value="OTCace"/>
    <property type="match status" value="1"/>
</dbReference>
<dbReference type="InterPro" id="IPR006131">
    <property type="entry name" value="Asp_carbamoyltransf_Asp/Orn-bd"/>
</dbReference>
<dbReference type="FunFam" id="3.40.50.1370:FF:000008">
    <property type="entry name" value="Ornithine carbamoyltransferase"/>
    <property type="match status" value="1"/>
</dbReference>
<dbReference type="PANTHER" id="PTHR45753">
    <property type="entry name" value="ORNITHINE CARBAMOYLTRANSFERASE, MITOCHONDRIAL"/>
    <property type="match status" value="1"/>
</dbReference>
<dbReference type="EMBL" id="DVOR01000020">
    <property type="protein sequence ID" value="HIV08599.1"/>
    <property type="molecule type" value="Genomic_DNA"/>
</dbReference>
<organism evidence="8 9">
    <name type="scientific">Candidatus Spyradenecus faecavium</name>
    <dbReference type="NCBI Taxonomy" id="2840947"/>
    <lineage>
        <taxon>Bacteria</taxon>
        <taxon>Pseudomonadati</taxon>
        <taxon>Lentisphaerota</taxon>
        <taxon>Lentisphaeria</taxon>
        <taxon>Lentisphaerales</taxon>
        <taxon>Lentisphaeraceae</taxon>
        <taxon>Lentisphaeraceae incertae sedis</taxon>
        <taxon>Candidatus Spyradenecus</taxon>
    </lineage>
</organism>
<dbReference type="InterPro" id="IPR002292">
    <property type="entry name" value="Orn/put_carbamltrans"/>
</dbReference>
<reference evidence="8" key="1">
    <citation type="submission" date="2020-10" db="EMBL/GenBank/DDBJ databases">
        <authorList>
            <person name="Gilroy R."/>
        </authorList>
    </citation>
    <scope>NUCLEOTIDE SEQUENCE</scope>
    <source>
        <strain evidence="8">35461</strain>
    </source>
</reference>
<proteinExistence type="inferred from homology"/>
<feature type="domain" description="Aspartate/ornithine carbamoyltransferase Asp/Orn-binding" evidence="6">
    <location>
        <begin position="154"/>
        <end position="322"/>
    </location>
</feature>
<dbReference type="InterPro" id="IPR006130">
    <property type="entry name" value="Asp/Orn_carbamoylTrfase"/>
</dbReference>
<dbReference type="Gene3D" id="3.40.50.1370">
    <property type="entry name" value="Aspartate/ornithine carbamoyltransferase"/>
    <property type="match status" value="2"/>
</dbReference>
<dbReference type="InterPro" id="IPR006132">
    <property type="entry name" value="Asp/Orn_carbamoyltranf_P-bd"/>
</dbReference>